<reference evidence="3 4" key="1">
    <citation type="journal article" date="2021" name="MBio">
        <title>Poor Competitiveness of Bradyrhizobium in Pigeon Pea Root Colonization in Indian Soils.</title>
        <authorList>
            <person name="Chalasani D."/>
            <person name="Basu A."/>
            <person name="Pullabhotla S.V.S.R.N."/>
            <person name="Jorrin B."/>
            <person name="Neal A.L."/>
            <person name="Poole P.S."/>
            <person name="Podile A.R."/>
            <person name="Tkacz A."/>
        </authorList>
    </citation>
    <scope>NUCLEOTIDE SEQUENCE [LARGE SCALE GENOMIC DNA]</scope>
    <source>
        <strain evidence="3 4">HU12</strain>
    </source>
</reference>
<dbReference type="EMBL" id="JAEUAX010000001">
    <property type="protein sequence ID" value="MBW9108245.1"/>
    <property type="molecule type" value="Genomic_DNA"/>
</dbReference>
<organism evidence="3 4">
    <name type="scientific">Microbacterium ureisolvens</name>
    <dbReference type="NCBI Taxonomy" id="2781186"/>
    <lineage>
        <taxon>Bacteria</taxon>
        <taxon>Bacillati</taxon>
        <taxon>Actinomycetota</taxon>
        <taxon>Actinomycetes</taxon>
        <taxon>Micrococcales</taxon>
        <taxon>Microbacteriaceae</taxon>
        <taxon>Microbacterium</taxon>
    </lineage>
</organism>
<gene>
    <name evidence="3" type="ORF">JNB61_00485</name>
</gene>
<keyword evidence="2" id="KW-0732">Signal</keyword>
<dbReference type="Proteomes" id="UP000777440">
    <property type="component" value="Unassembled WGS sequence"/>
</dbReference>
<feature type="chain" id="PRO_5046583091" description="Lipoprotein" evidence="2">
    <location>
        <begin position="29"/>
        <end position="193"/>
    </location>
</feature>
<evidence type="ECO:0000256" key="2">
    <source>
        <dbReference type="SAM" id="SignalP"/>
    </source>
</evidence>
<protein>
    <recommendedName>
        <fullName evidence="5">Lipoprotein</fullName>
    </recommendedName>
</protein>
<dbReference type="RefSeq" id="WP_220338454.1">
    <property type="nucleotide sequence ID" value="NZ_JAEUAX010000001.1"/>
</dbReference>
<sequence length="193" mass="20403">MTVLAWGRCVVTLGAVLLLAGCSPPSFPDPPPRAGQWHVPAPPAAEQVQPSPPNADSPDFVTIDPIGLGFTPGTDPKRLAAWATGYCERHGLSPCTAIPDRGVALCIERMDCHPALLVPFNEGTAAFVFGGRFTMPVVYAVWLSEQDPLLAPFGSTRELLESYLLTLGVCPDQGGGYPRGPRCPPEEQTGGTP</sequence>
<proteinExistence type="predicted"/>
<comment type="caution">
    <text evidence="3">The sequence shown here is derived from an EMBL/GenBank/DDBJ whole genome shotgun (WGS) entry which is preliminary data.</text>
</comment>
<evidence type="ECO:0000313" key="3">
    <source>
        <dbReference type="EMBL" id="MBW9108245.1"/>
    </source>
</evidence>
<keyword evidence="4" id="KW-1185">Reference proteome</keyword>
<evidence type="ECO:0000256" key="1">
    <source>
        <dbReference type="SAM" id="MobiDB-lite"/>
    </source>
</evidence>
<name>A0ABS7HTW3_9MICO</name>
<feature type="signal peptide" evidence="2">
    <location>
        <begin position="1"/>
        <end position="28"/>
    </location>
</feature>
<feature type="region of interest" description="Disordered" evidence="1">
    <location>
        <begin position="29"/>
        <end position="56"/>
    </location>
</feature>
<evidence type="ECO:0000313" key="4">
    <source>
        <dbReference type="Proteomes" id="UP000777440"/>
    </source>
</evidence>
<accession>A0ABS7HTW3</accession>
<evidence type="ECO:0008006" key="5">
    <source>
        <dbReference type="Google" id="ProtNLM"/>
    </source>
</evidence>